<sequence>MSIKDDIARVEQHIREIEQRLEHQLEVIAQAEQSGLPTERARAFLVVLKQTLGLSRDHLARLLSDEMEEGNSGTGGVR</sequence>
<keyword evidence="1" id="KW-0175">Coiled coil</keyword>
<evidence type="ECO:0000313" key="2">
    <source>
        <dbReference type="EMBL" id="MDX8541773.1"/>
    </source>
</evidence>
<dbReference type="EMBL" id="JAVIIP010000027">
    <property type="protein sequence ID" value="MDX8541773.1"/>
    <property type="molecule type" value="Genomic_DNA"/>
</dbReference>
<name>A0ABU5AWU0_9HYPH</name>
<reference evidence="2 3" key="1">
    <citation type="submission" date="2023-08" db="EMBL/GenBank/DDBJ databases">
        <title>Implementing the SeqCode for naming new Mesorhizobium species isolated from Vachellia karroo root nodules.</title>
        <authorList>
            <person name="Van Lill M."/>
        </authorList>
    </citation>
    <scope>NUCLEOTIDE SEQUENCE [LARGE SCALE GENOMIC DNA]</scope>
    <source>
        <strain evidence="2 3">VK4B</strain>
    </source>
</reference>
<organism evidence="2 3">
    <name type="scientific">Mesorhizobium abyssinicae</name>
    <dbReference type="NCBI Taxonomy" id="1209958"/>
    <lineage>
        <taxon>Bacteria</taxon>
        <taxon>Pseudomonadati</taxon>
        <taxon>Pseudomonadota</taxon>
        <taxon>Alphaproteobacteria</taxon>
        <taxon>Hyphomicrobiales</taxon>
        <taxon>Phyllobacteriaceae</taxon>
        <taxon>Mesorhizobium</taxon>
    </lineage>
</organism>
<protein>
    <submittedName>
        <fullName evidence="2">Uncharacterized protein</fullName>
    </submittedName>
</protein>
<dbReference type="RefSeq" id="WP_127393308.1">
    <property type="nucleotide sequence ID" value="NZ_JARAKC010000009.1"/>
</dbReference>
<evidence type="ECO:0000313" key="3">
    <source>
        <dbReference type="Proteomes" id="UP001276564"/>
    </source>
</evidence>
<proteinExistence type="predicted"/>
<comment type="caution">
    <text evidence="2">The sequence shown here is derived from an EMBL/GenBank/DDBJ whole genome shotgun (WGS) entry which is preliminary data.</text>
</comment>
<dbReference type="Proteomes" id="UP001276564">
    <property type="component" value="Unassembled WGS sequence"/>
</dbReference>
<gene>
    <name evidence="2" type="ORF">RFM23_29615</name>
</gene>
<keyword evidence="3" id="KW-1185">Reference proteome</keyword>
<feature type="coiled-coil region" evidence="1">
    <location>
        <begin position="7"/>
        <end position="34"/>
    </location>
</feature>
<accession>A0ABU5AWU0</accession>
<evidence type="ECO:0000256" key="1">
    <source>
        <dbReference type="SAM" id="Coils"/>
    </source>
</evidence>